<proteinExistence type="predicted"/>
<dbReference type="SMART" id="SM00825">
    <property type="entry name" value="PKS_KS"/>
    <property type="match status" value="1"/>
</dbReference>
<dbReference type="Pfam" id="PF00109">
    <property type="entry name" value="ketoacyl-synt"/>
    <property type="match status" value="1"/>
</dbReference>
<dbReference type="SUPFAM" id="SSF47336">
    <property type="entry name" value="ACP-like"/>
    <property type="match status" value="1"/>
</dbReference>
<dbReference type="GO" id="GO:0006633">
    <property type="term" value="P:fatty acid biosynthetic process"/>
    <property type="evidence" value="ECO:0007669"/>
    <property type="project" value="UniProtKB-UniPathway"/>
</dbReference>
<geneLocation type="plasmid" evidence="5 6">
    <name>pOC5aA</name>
</geneLocation>
<dbReference type="InterPro" id="IPR014030">
    <property type="entry name" value="Ketoacyl_synth_N"/>
</dbReference>
<dbReference type="Pfam" id="PF02801">
    <property type="entry name" value="Ketoacyl-synt_C"/>
    <property type="match status" value="1"/>
</dbReference>
<dbReference type="PANTHER" id="PTHR43775:SF37">
    <property type="entry name" value="SI:DKEY-61P9.11"/>
    <property type="match status" value="1"/>
</dbReference>
<dbReference type="EMBL" id="CP059083">
    <property type="protein sequence ID" value="QTC44350.1"/>
    <property type="molecule type" value="Genomic_DNA"/>
</dbReference>
<accession>A0A8A4K499</accession>
<dbReference type="PROSITE" id="PS52004">
    <property type="entry name" value="KS3_2"/>
    <property type="match status" value="1"/>
</dbReference>
<dbReference type="InterPro" id="IPR016039">
    <property type="entry name" value="Thiolase-like"/>
</dbReference>
<dbReference type="InterPro" id="IPR018201">
    <property type="entry name" value="Ketoacyl_synth_AS"/>
</dbReference>
<protein>
    <submittedName>
        <fullName evidence="5">Polyketide synthase, type I</fullName>
    </submittedName>
</protein>
<dbReference type="PANTHER" id="PTHR43775">
    <property type="entry name" value="FATTY ACID SYNTHASE"/>
    <property type="match status" value="1"/>
</dbReference>
<dbReference type="InterPro" id="IPR006162">
    <property type="entry name" value="Ppantetheine_attach_site"/>
</dbReference>
<dbReference type="InterPro" id="IPR036736">
    <property type="entry name" value="ACP-like_sf"/>
</dbReference>
<dbReference type="UniPathway" id="UPA00094"/>
<dbReference type="Proteomes" id="UP000663901">
    <property type="component" value="Plasmid pOC5aA"/>
</dbReference>
<dbReference type="AlphaFoldDB" id="A0A8A4K499"/>
<sequence>MTMDIAITGMSVRLPASDTPWQLHELLADAGSAIERFDNEHPDRVGARGIIQRHDWFDSRYFRLAEAEASRLDPQHRLALEEAVKALESAGYRSLSSRQAIECGVFASCSANQSHWQACLEQDADNAIARYNLLLANDKDFLATRIAWHLDLTGPAMTVQSGCSSGLAALHQACQALRMGECSIALVAGVSLTLPLKEAYPVSEGMIFSPSGSCCPFTEDADGTIGGTGAVVLVLQQLEQALLEGAPCWGIIKGSAVNNDGRKKVSFTAPSIDQQIAVMQRALKVAGVKASDIGFIEGHGTATSMGDAIELAALSEVYGRQMPLPSLGSIKANIGHLDAASGLAGVAKCLLSFHNQLIYPQPHKTGTILKGTSSFALHARPLPWRGASRMSVVTSLGVGGTNVHMVLGEAPPREMKHITGPFLIPLAASTGQRVQELARQLREATESMSPDTLPYCAWTLQQRYLSEKFSYRCHLAVQNWEHWQQQLQQVADGAPLSIMHCEDAPPVLNKNEGLYRIALPATPLDSHSIPSPVEQPGKNFIQPEGGEPDSDPETLIVAAWQKCLGFSDKPTTDTHFFEAGGNSLLSVQLIQALRQQGFTTVNIADIYAAPKLSHFVRRLKQKDSEKADVVPQEVNTDYKEM</sequence>
<evidence type="ECO:0000313" key="6">
    <source>
        <dbReference type="Proteomes" id="UP000663901"/>
    </source>
</evidence>
<dbReference type="GO" id="GO:0004312">
    <property type="term" value="F:fatty acid synthase activity"/>
    <property type="evidence" value="ECO:0007669"/>
    <property type="project" value="TreeGrafter"/>
</dbReference>
<dbReference type="InterPro" id="IPR020841">
    <property type="entry name" value="PKS_Beta-ketoAc_synthase_dom"/>
</dbReference>
<organism evidence="5 6">
    <name type="scientific">Pantoea ananas</name>
    <name type="common">Erwinia uredovora</name>
    <dbReference type="NCBI Taxonomy" id="553"/>
    <lineage>
        <taxon>Bacteria</taxon>
        <taxon>Pseudomonadati</taxon>
        <taxon>Pseudomonadota</taxon>
        <taxon>Gammaproteobacteria</taxon>
        <taxon>Enterobacterales</taxon>
        <taxon>Erwiniaceae</taxon>
        <taxon>Pantoea</taxon>
    </lineage>
</organism>
<dbReference type="CDD" id="cd00833">
    <property type="entry name" value="PKS"/>
    <property type="match status" value="1"/>
</dbReference>
<dbReference type="Gene3D" id="3.40.47.10">
    <property type="match status" value="1"/>
</dbReference>
<dbReference type="InterPro" id="IPR014031">
    <property type="entry name" value="Ketoacyl_synth_C"/>
</dbReference>
<dbReference type="InterPro" id="IPR050091">
    <property type="entry name" value="PKS_NRPS_Biosynth_Enz"/>
</dbReference>
<dbReference type="SUPFAM" id="SSF53901">
    <property type="entry name" value="Thiolase-like"/>
    <property type="match status" value="1"/>
</dbReference>
<evidence type="ECO:0000256" key="3">
    <source>
        <dbReference type="ARBA" id="ARBA00022553"/>
    </source>
</evidence>
<keyword evidence="4" id="KW-0808">Transferase</keyword>
<keyword evidence="5" id="KW-0614">Plasmid</keyword>
<name>A0A8A4K499_PANAN</name>
<evidence type="ECO:0000256" key="1">
    <source>
        <dbReference type="ARBA" id="ARBA00005194"/>
    </source>
</evidence>
<dbReference type="PROSITE" id="PS00606">
    <property type="entry name" value="KS3_1"/>
    <property type="match status" value="1"/>
</dbReference>
<gene>
    <name evidence="5" type="ORF">H0Z12_00320</name>
</gene>
<dbReference type="InterPro" id="IPR029058">
    <property type="entry name" value="AB_hydrolase_fold"/>
</dbReference>
<dbReference type="InterPro" id="IPR009081">
    <property type="entry name" value="PP-bd_ACP"/>
</dbReference>
<dbReference type="GO" id="GO:0004315">
    <property type="term" value="F:3-oxoacyl-[acyl-carrier-protein] synthase activity"/>
    <property type="evidence" value="ECO:0007669"/>
    <property type="project" value="InterPro"/>
</dbReference>
<dbReference type="Gene3D" id="3.40.50.1820">
    <property type="entry name" value="alpha/beta hydrolase"/>
    <property type="match status" value="1"/>
</dbReference>
<evidence type="ECO:0000256" key="2">
    <source>
        <dbReference type="ARBA" id="ARBA00022450"/>
    </source>
</evidence>
<dbReference type="PROSITE" id="PS50075">
    <property type="entry name" value="CARRIER"/>
    <property type="match status" value="1"/>
</dbReference>
<evidence type="ECO:0000256" key="4">
    <source>
        <dbReference type="ARBA" id="ARBA00022679"/>
    </source>
</evidence>
<comment type="pathway">
    <text evidence="1">Lipid metabolism; fatty acid biosynthesis.</text>
</comment>
<dbReference type="Pfam" id="PF00550">
    <property type="entry name" value="PP-binding"/>
    <property type="match status" value="1"/>
</dbReference>
<dbReference type="RefSeq" id="WP_024472079.1">
    <property type="nucleotide sequence ID" value="NZ_CP059083.1"/>
</dbReference>
<dbReference type="PROSITE" id="PS00012">
    <property type="entry name" value="PHOSPHOPANTETHEINE"/>
    <property type="match status" value="1"/>
</dbReference>
<reference evidence="5" key="1">
    <citation type="submission" date="2020-07" db="EMBL/GenBank/DDBJ databases">
        <title>Genome Sequences for Panteoa spp. that cause Center Rot in Onions.</title>
        <authorList>
            <person name="Asselin J.A."/>
            <person name="Helmann T."/>
            <person name="Beer S."/>
            <person name="Stodghill P."/>
        </authorList>
    </citation>
    <scope>NUCLEOTIDE SEQUENCE</scope>
    <source>
        <strain evidence="5">OC5a</strain>
        <plasmid evidence="5">pOC5aA</plasmid>
    </source>
</reference>
<keyword evidence="2" id="KW-0596">Phosphopantetheine</keyword>
<evidence type="ECO:0000313" key="5">
    <source>
        <dbReference type="EMBL" id="QTC44350.1"/>
    </source>
</evidence>
<keyword evidence="3" id="KW-0597">Phosphoprotein</keyword>